<dbReference type="EMBL" id="CP012748">
    <property type="protein sequence ID" value="ALL70536.1"/>
    <property type="molecule type" value="Genomic_DNA"/>
</dbReference>
<accession>A0A0P0RND6</accession>
<reference evidence="2 3" key="1">
    <citation type="journal article" date="2014" name="Genome Announc.">
        <title>Draft Genome Sequence of the Haloacid-Degrading Burkholderia caribensis Strain MBA4.</title>
        <authorList>
            <person name="Pan Y."/>
            <person name="Kong K.F."/>
            <person name="Tsang J.S."/>
        </authorList>
    </citation>
    <scope>NUCLEOTIDE SEQUENCE [LARGE SCALE GENOMIC DNA]</scope>
    <source>
        <strain evidence="2 3">MBA4</strain>
        <plasmid evidence="3">Plasmid</plasmid>
    </source>
</reference>
<dbReference type="PANTHER" id="PTHR41521">
    <property type="match status" value="1"/>
</dbReference>
<name>A0A0P0RND6_9BURK</name>
<dbReference type="Proteomes" id="UP000019146">
    <property type="component" value="Plasmid unnamed"/>
</dbReference>
<feature type="domain" description="DUF1330" evidence="1">
    <location>
        <begin position="2"/>
        <end position="95"/>
    </location>
</feature>
<dbReference type="KEGG" id="bcai:K788_0001127"/>
<dbReference type="PANTHER" id="PTHR41521:SF4">
    <property type="entry name" value="BLR0684 PROTEIN"/>
    <property type="match status" value="1"/>
</dbReference>
<dbReference type="GeneID" id="69973995"/>
<dbReference type="Pfam" id="PF07045">
    <property type="entry name" value="DUF1330"/>
    <property type="match status" value="1"/>
</dbReference>
<dbReference type="AlphaFoldDB" id="A0A0P0RND6"/>
<proteinExistence type="predicted"/>
<keyword evidence="2" id="KW-0614">Plasmid</keyword>
<dbReference type="RefSeq" id="WP_035994019.1">
    <property type="nucleotide sequence ID" value="NZ_CP012748.1"/>
</dbReference>
<geneLocation type="plasmid" evidence="3"/>
<organism evidence="2 3">
    <name type="scientific">Paraburkholderia caribensis MBA4</name>
    <dbReference type="NCBI Taxonomy" id="1323664"/>
    <lineage>
        <taxon>Bacteria</taxon>
        <taxon>Pseudomonadati</taxon>
        <taxon>Pseudomonadota</taxon>
        <taxon>Betaproteobacteria</taxon>
        <taxon>Burkholderiales</taxon>
        <taxon>Burkholderiaceae</taxon>
        <taxon>Paraburkholderia</taxon>
    </lineage>
</organism>
<evidence type="ECO:0000313" key="3">
    <source>
        <dbReference type="Proteomes" id="UP000019146"/>
    </source>
</evidence>
<dbReference type="InterPro" id="IPR010753">
    <property type="entry name" value="DUF1330"/>
</dbReference>
<gene>
    <name evidence="2" type="ORF">K788_0001127</name>
</gene>
<dbReference type="InterPro" id="IPR011008">
    <property type="entry name" value="Dimeric_a/b-barrel"/>
</dbReference>
<evidence type="ECO:0000313" key="2">
    <source>
        <dbReference type="EMBL" id="ALL70536.1"/>
    </source>
</evidence>
<protein>
    <recommendedName>
        <fullName evidence="1">DUF1330 domain-containing protein</fullName>
    </recommendedName>
</protein>
<dbReference type="SUPFAM" id="SSF54909">
    <property type="entry name" value="Dimeric alpha+beta barrel"/>
    <property type="match status" value="1"/>
</dbReference>
<dbReference type="Gene3D" id="3.30.70.100">
    <property type="match status" value="1"/>
</dbReference>
<sequence>MTAYMIFTRESTQDQTALDAYRAKVRDTFDGYAHKVLAAYGAQQVLEGKPAEATVILEFPSLAAARAWYDSEAYQQVAQHRLQGSRHRVVLIEGL</sequence>
<evidence type="ECO:0000259" key="1">
    <source>
        <dbReference type="Pfam" id="PF07045"/>
    </source>
</evidence>